<name>A0A5N6GYM2_ASPFL</name>
<evidence type="ECO:0000313" key="2">
    <source>
        <dbReference type="EMBL" id="KAB8246090.1"/>
    </source>
</evidence>
<evidence type="ECO:0000256" key="1">
    <source>
        <dbReference type="SAM" id="Phobius"/>
    </source>
</evidence>
<dbReference type="EMBL" id="ML734604">
    <property type="protein sequence ID" value="KAB8246090.1"/>
    <property type="molecule type" value="Genomic_DNA"/>
</dbReference>
<dbReference type="Proteomes" id="UP000325434">
    <property type="component" value="Unassembled WGS sequence"/>
</dbReference>
<dbReference type="AlphaFoldDB" id="A0A5N6GYM2"/>
<keyword evidence="1" id="KW-0472">Membrane</keyword>
<keyword evidence="1" id="KW-0812">Transmembrane</keyword>
<reference evidence="2" key="1">
    <citation type="submission" date="2019-04" db="EMBL/GenBank/DDBJ databases">
        <title>Friends and foes A comparative genomics study of 23 Aspergillus species from section Flavi.</title>
        <authorList>
            <consortium name="DOE Joint Genome Institute"/>
            <person name="Kjaerbolling I."/>
            <person name="Vesth T."/>
            <person name="Frisvad J.C."/>
            <person name="Nybo J.L."/>
            <person name="Theobald S."/>
            <person name="Kildgaard S."/>
            <person name="Isbrandt T."/>
            <person name="Kuo A."/>
            <person name="Sato A."/>
            <person name="Lyhne E.K."/>
            <person name="Kogle M.E."/>
            <person name="Wiebenga A."/>
            <person name="Kun R.S."/>
            <person name="Lubbers R.J."/>
            <person name="Makela M.R."/>
            <person name="Barry K."/>
            <person name="Chovatia M."/>
            <person name="Clum A."/>
            <person name="Daum C."/>
            <person name="Haridas S."/>
            <person name="He G."/>
            <person name="LaButti K."/>
            <person name="Lipzen A."/>
            <person name="Mondo S."/>
            <person name="Riley R."/>
            <person name="Salamov A."/>
            <person name="Simmons B.A."/>
            <person name="Magnuson J.K."/>
            <person name="Henrissat B."/>
            <person name="Mortensen U.H."/>
            <person name="Larsen T.O."/>
            <person name="Devries R.P."/>
            <person name="Grigoriev I.V."/>
            <person name="Machida M."/>
            <person name="Baker S.E."/>
            <person name="Andersen M.R."/>
        </authorList>
    </citation>
    <scope>NUCLEOTIDE SEQUENCE [LARGE SCALE GENOMIC DNA]</scope>
    <source>
        <strain evidence="2">CBS 121.62</strain>
    </source>
</reference>
<feature type="transmembrane region" description="Helical" evidence="1">
    <location>
        <begin position="31"/>
        <end position="50"/>
    </location>
</feature>
<accession>A0A5N6GYM2</accession>
<sequence>MRSWLVCKAEELGRLPILMCVFINSSSRLPYIFLSYVFGYWCSCGIWCCCRL</sequence>
<proteinExistence type="predicted"/>
<organism evidence="2">
    <name type="scientific">Aspergillus flavus</name>
    <dbReference type="NCBI Taxonomy" id="5059"/>
    <lineage>
        <taxon>Eukaryota</taxon>
        <taxon>Fungi</taxon>
        <taxon>Dikarya</taxon>
        <taxon>Ascomycota</taxon>
        <taxon>Pezizomycotina</taxon>
        <taxon>Eurotiomycetes</taxon>
        <taxon>Eurotiomycetidae</taxon>
        <taxon>Eurotiales</taxon>
        <taxon>Aspergillaceae</taxon>
        <taxon>Aspergillus</taxon>
        <taxon>Aspergillus subgen. Circumdati</taxon>
    </lineage>
</organism>
<gene>
    <name evidence="2" type="ORF">BDV35DRAFT_355045</name>
</gene>
<protein>
    <submittedName>
        <fullName evidence="2">Uncharacterized protein</fullName>
    </submittedName>
</protein>
<keyword evidence="1" id="KW-1133">Transmembrane helix</keyword>